<sequence>MSVISTTFASVARLLVDDAGQTTPQLAADAIWRSRRPIAVGDPLPLEPVSLSCPPPQQALRRHRIAKRALRFKEDGAV</sequence>
<dbReference type="OrthoDB" id="3197455at2"/>
<comment type="caution">
    <text evidence="1">The sequence shown here is derived from an EMBL/GenBank/DDBJ whole genome shotgun (WGS) entry which is preliminary data.</text>
</comment>
<dbReference type="RefSeq" id="WP_067685957.1">
    <property type="nucleotide sequence ID" value="NZ_LLZH01000026.1"/>
</dbReference>
<evidence type="ECO:0000313" key="1">
    <source>
        <dbReference type="EMBL" id="KUL40541.1"/>
    </source>
</evidence>
<evidence type="ECO:0000313" key="2">
    <source>
        <dbReference type="Proteomes" id="UP000053244"/>
    </source>
</evidence>
<keyword evidence="2" id="KW-1185">Reference proteome</keyword>
<dbReference type="AlphaFoldDB" id="A0A0X3V6V9"/>
<name>A0A0X3V6V9_9ACTN</name>
<organism evidence="1 2">
    <name type="scientific">Actinoplanes awajinensis subsp. mycoplanecinus</name>
    <dbReference type="NCBI Taxonomy" id="135947"/>
    <lineage>
        <taxon>Bacteria</taxon>
        <taxon>Bacillati</taxon>
        <taxon>Actinomycetota</taxon>
        <taxon>Actinomycetes</taxon>
        <taxon>Micromonosporales</taxon>
        <taxon>Micromonosporaceae</taxon>
        <taxon>Actinoplanes</taxon>
    </lineage>
</organism>
<proteinExistence type="predicted"/>
<reference evidence="1 2" key="1">
    <citation type="submission" date="2015-10" db="EMBL/GenBank/DDBJ databases">
        <authorList>
            <person name="Gilbert D.G."/>
        </authorList>
    </citation>
    <scope>NUCLEOTIDE SEQUENCE [LARGE SCALE GENOMIC DNA]</scope>
    <source>
        <strain evidence="1 2">NRRL B-16712</strain>
    </source>
</reference>
<protein>
    <submittedName>
        <fullName evidence="1">Uncharacterized protein</fullName>
    </submittedName>
</protein>
<gene>
    <name evidence="1" type="ORF">ADL15_07110</name>
</gene>
<dbReference type="EMBL" id="LLZH01000026">
    <property type="protein sequence ID" value="KUL40541.1"/>
    <property type="molecule type" value="Genomic_DNA"/>
</dbReference>
<accession>A0A0X3V6V9</accession>
<dbReference type="Proteomes" id="UP000053244">
    <property type="component" value="Unassembled WGS sequence"/>
</dbReference>